<dbReference type="PANTHER" id="PTHR37694">
    <property type="entry name" value="SLR8022 PROTEIN"/>
    <property type="match status" value="1"/>
</dbReference>
<dbReference type="InterPro" id="IPR013096">
    <property type="entry name" value="Cupin_2"/>
</dbReference>
<dbReference type="OrthoDB" id="9793184at2"/>
<feature type="domain" description="Cupin type-2" evidence="1">
    <location>
        <begin position="143"/>
        <end position="207"/>
    </location>
</feature>
<dbReference type="RefSeq" id="WP_089746181.1">
    <property type="nucleotide sequence ID" value="NZ_FOGF01000007.1"/>
</dbReference>
<dbReference type="CDD" id="cd02230">
    <property type="entry name" value="cupin_HP0902-like"/>
    <property type="match status" value="1"/>
</dbReference>
<sequence length="212" mass="23293">MKLAKGCTFLLQDTIPSKAHQTISKGIYVGKDSELSLYSLATDTDISIEFYQGASVFIVLDGLVEIDSCELKQQDCLVMARETNRGVIAKENSIYIELYLKEEILMENITKGAVFQLKDCIDYVEGGISNVDIVKSPSTKVVLMAFDKGEGLTPHSAPADALIFALEGEAVMTIGEEEHILKAGEQIVFPKDIKHNVTARDSQFKMALILAK</sequence>
<organism evidence="2 3">
    <name type="scientific">Granulicatella balaenopterae</name>
    <dbReference type="NCBI Taxonomy" id="137733"/>
    <lineage>
        <taxon>Bacteria</taxon>
        <taxon>Bacillati</taxon>
        <taxon>Bacillota</taxon>
        <taxon>Bacilli</taxon>
        <taxon>Lactobacillales</taxon>
        <taxon>Carnobacteriaceae</taxon>
        <taxon>Granulicatella</taxon>
    </lineage>
</organism>
<gene>
    <name evidence="2" type="ORF">SAMN05421767_10761</name>
</gene>
<dbReference type="EMBL" id="FOGF01000007">
    <property type="protein sequence ID" value="SEQ81052.1"/>
    <property type="molecule type" value="Genomic_DNA"/>
</dbReference>
<accession>A0A1H9J2P9</accession>
<dbReference type="InterPro" id="IPR011051">
    <property type="entry name" value="RmlC_Cupin_sf"/>
</dbReference>
<evidence type="ECO:0000313" key="2">
    <source>
        <dbReference type="EMBL" id="SEQ81052.1"/>
    </source>
</evidence>
<keyword evidence="3" id="KW-1185">Reference proteome</keyword>
<protein>
    <submittedName>
        <fullName evidence="2">Cupin domain protein</fullName>
    </submittedName>
</protein>
<dbReference type="PANTHER" id="PTHR37694:SF1">
    <property type="entry name" value="SLR8022 PROTEIN"/>
    <property type="match status" value="1"/>
</dbReference>
<dbReference type="AlphaFoldDB" id="A0A1H9J2P9"/>
<dbReference type="InterPro" id="IPR014710">
    <property type="entry name" value="RmlC-like_jellyroll"/>
</dbReference>
<dbReference type="Proteomes" id="UP000198556">
    <property type="component" value="Unassembled WGS sequence"/>
</dbReference>
<evidence type="ECO:0000259" key="1">
    <source>
        <dbReference type="Pfam" id="PF07883"/>
    </source>
</evidence>
<name>A0A1H9J2P9_9LACT</name>
<proteinExistence type="predicted"/>
<dbReference type="Pfam" id="PF07883">
    <property type="entry name" value="Cupin_2"/>
    <property type="match status" value="1"/>
</dbReference>
<reference evidence="2 3" key="1">
    <citation type="submission" date="2016-10" db="EMBL/GenBank/DDBJ databases">
        <authorList>
            <person name="de Groot N.N."/>
        </authorList>
    </citation>
    <scope>NUCLEOTIDE SEQUENCE [LARGE SCALE GENOMIC DNA]</scope>
    <source>
        <strain evidence="2 3">DSM 15827</strain>
    </source>
</reference>
<dbReference type="SUPFAM" id="SSF51182">
    <property type="entry name" value="RmlC-like cupins"/>
    <property type="match status" value="1"/>
</dbReference>
<dbReference type="STRING" id="137733.SAMN05421767_10761"/>
<evidence type="ECO:0000313" key="3">
    <source>
        <dbReference type="Proteomes" id="UP000198556"/>
    </source>
</evidence>
<dbReference type="Gene3D" id="2.60.120.10">
    <property type="entry name" value="Jelly Rolls"/>
    <property type="match status" value="2"/>
</dbReference>